<dbReference type="AlphaFoldDB" id="A0A9D1GTM7"/>
<organism evidence="2 3">
    <name type="scientific">Candidatus Faeciplasma pullistercoris</name>
    <dbReference type="NCBI Taxonomy" id="2840800"/>
    <lineage>
        <taxon>Bacteria</taxon>
        <taxon>Bacillati</taxon>
        <taxon>Bacillota</taxon>
        <taxon>Clostridia</taxon>
        <taxon>Eubacteriales</taxon>
        <taxon>Oscillospiraceae</taxon>
        <taxon>Oscillospiraceae incertae sedis</taxon>
        <taxon>Candidatus Faeciplasma</taxon>
    </lineage>
</organism>
<dbReference type="Proteomes" id="UP000824136">
    <property type="component" value="Unassembled WGS sequence"/>
</dbReference>
<keyword evidence="1" id="KW-1133">Transmembrane helix</keyword>
<evidence type="ECO:0000256" key="1">
    <source>
        <dbReference type="SAM" id="Phobius"/>
    </source>
</evidence>
<feature type="transmembrane region" description="Helical" evidence="1">
    <location>
        <begin position="12"/>
        <end position="36"/>
    </location>
</feature>
<accession>A0A9D1GTM7</accession>
<comment type="caution">
    <text evidence="2">The sequence shown here is derived from an EMBL/GenBank/DDBJ whole genome shotgun (WGS) entry which is preliminary data.</text>
</comment>
<dbReference type="EMBL" id="DVLL01000018">
    <property type="protein sequence ID" value="HIT59006.1"/>
    <property type="molecule type" value="Genomic_DNA"/>
</dbReference>
<name>A0A9D1GTM7_9FIRM</name>
<gene>
    <name evidence="2" type="ORF">IAC39_04790</name>
</gene>
<reference evidence="2" key="2">
    <citation type="journal article" date="2021" name="PeerJ">
        <title>Extensive microbial diversity within the chicken gut microbiome revealed by metagenomics and culture.</title>
        <authorList>
            <person name="Gilroy R."/>
            <person name="Ravi A."/>
            <person name="Getino M."/>
            <person name="Pursley I."/>
            <person name="Horton D.L."/>
            <person name="Alikhan N.F."/>
            <person name="Baker D."/>
            <person name="Gharbi K."/>
            <person name="Hall N."/>
            <person name="Watson M."/>
            <person name="Adriaenssens E.M."/>
            <person name="Foster-Nyarko E."/>
            <person name="Jarju S."/>
            <person name="Secka A."/>
            <person name="Antonio M."/>
            <person name="Oren A."/>
            <person name="Chaudhuri R.R."/>
            <person name="La Ragione R."/>
            <person name="Hildebrand F."/>
            <person name="Pallen M.J."/>
        </authorList>
    </citation>
    <scope>NUCLEOTIDE SEQUENCE</scope>
    <source>
        <strain evidence="2">CHK33-4379</strain>
    </source>
</reference>
<evidence type="ECO:0000313" key="2">
    <source>
        <dbReference type="EMBL" id="HIT59006.1"/>
    </source>
</evidence>
<keyword evidence="1" id="KW-0472">Membrane</keyword>
<reference evidence="2" key="1">
    <citation type="submission" date="2020-10" db="EMBL/GenBank/DDBJ databases">
        <authorList>
            <person name="Gilroy R."/>
        </authorList>
    </citation>
    <scope>NUCLEOTIDE SEQUENCE</scope>
    <source>
        <strain evidence="2">CHK33-4379</strain>
    </source>
</reference>
<protein>
    <submittedName>
        <fullName evidence="2">Uncharacterized protein</fullName>
    </submittedName>
</protein>
<sequence length="48" mass="5259">MEFNVSAFMESLSVMGLGMLGIFVVVGVIMGVMYLLNAVFKNKQDGDR</sequence>
<proteinExistence type="predicted"/>
<keyword evidence="1" id="KW-0812">Transmembrane</keyword>
<evidence type="ECO:0000313" key="3">
    <source>
        <dbReference type="Proteomes" id="UP000824136"/>
    </source>
</evidence>